<reference evidence="13 14" key="1">
    <citation type="submission" date="2019-10" db="EMBL/GenBank/DDBJ databases">
        <title>Genome diversity of Sutterella seckii.</title>
        <authorList>
            <person name="Chaplin A.V."/>
            <person name="Sokolova S.R."/>
            <person name="Mosin K.A."/>
            <person name="Ivanova E.L."/>
            <person name="Kochetkova T.O."/>
            <person name="Goltsov A.Y."/>
            <person name="Trofimov D.Y."/>
            <person name="Efimov B.A."/>
        </authorList>
    </citation>
    <scope>NUCLEOTIDE SEQUENCE [LARGE SCALE GENOMIC DNA]</scope>
    <source>
        <strain evidence="13 14">ASD393</strain>
    </source>
</reference>
<evidence type="ECO:0000256" key="11">
    <source>
        <dbReference type="RuleBase" id="RU363032"/>
    </source>
</evidence>
<dbReference type="FunFam" id="1.10.3720.10:FF:000033">
    <property type="entry name" value="Polar amino acid ABC transporter permease"/>
    <property type="match status" value="1"/>
</dbReference>
<sequence length="254" mass="27999">MFGFHSDVIVEYWPLFVHGAWMTVQITVICVFLGMILGTLLGMGRLASARYEPAKSFLHFGVRWPIAVYVSFFRGTPLFVQIFLMHFAVLPIFIHPGDGLLIDGALAREIRANYGAMLAGICAITLNSGAYMCEIFRAGIQSLDKGQMESARSLGMTYFQAMRKIILPQAFRRMLPALGNNAIAILKDSSLVSAIGLAELAYAARTVAGASARYWEPYITISCVYWVMTLLLAWGIRRLEARLGRGDNGLGSTS</sequence>
<proteinExistence type="inferred from homology"/>
<evidence type="ECO:0000256" key="5">
    <source>
        <dbReference type="ARBA" id="ARBA00022448"/>
    </source>
</evidence>
<dbReference type="Proteomes" id="UP000430564">
    <property type="component" value="Unassembled WGS sequence"/>
</dbReference>
<dbReference type="CDD" id="cd06261">
    <property type="entry name" value="TM_PBP2"/>
    <property type="match status" value="1"/>
</dbReference>
<comment type="subcellular location">
    <subcellularLocation>
        <location evidence="2">Cell inner membrane</location>
        <topology evidence="2">Multi-pass membrane protein</topology>
    </subcellularLocation>
    <subcellularLocation>
        <location evidence="11">Cell membrane</location>
        <topology evidence="11">Multi-pass membrane protein</topology>
    </subcellularLocation>
</comment>
<dbReference type="PANTHER" id="PTHR30614:SF20">
    <property type="entry name" value="GLUTAMINE TRANSPORT SYSTEM PERMEASE PROTEIN GLNP"/>
    <property type="match status" value="1"/>
</dbReference>
<dbReference type="NCBIfam" id="TIGR01726">
    <property type="entry name" value="HEQRo_perm_3TM"/>
    <property type="match status" value="1"/>
</dbReference>
<protein>
    <recommendedName>
        <fullName evidence="4">Putative glutamine transport system permease protein GlnP</fullName>
    </recommendedName>
</protein>
<accession>A0A6I1ENK4</accession>
<evidence type="ECO:0000259" key="12">
    <source>
        <dbReference type="PROSITE" id="PS50928"/>
    </source>
</evidence>
<dbReference type="AlphaFoldDB" id="A0A6I1ENK4"/>
<dbReference type="GO" id="GO:0006865">
    <property type="term" value="P:amino acid transport"/>
    <property type="evidence" value="ECO:0007669"/>
    <property type="project" value="UniProtKB-KW"/>
</dbReference>
<dbReference type="PANTHER" id="PTHR30614">
    <property type="entry name" value="MEMBRANE COMPONENT OF AMINO ACID ABC TRANSPORTER"/>
    <property type="match status" value="1"/>
</dbReference>
<keyword evidence="8" id="KW-0029">Amino-acid transport</keyword>
<comment type="caution">
    <text evidence="13">The sequence shown here is derived from an EMBL/GenBank/DDBJ whole genome shotgun (WGS) entry which is preliminary data.</text>
</comment>
<dbReference type="Pfam" id="PF00528">
    <property type="entry name" value="BPD_transp_1"/>
    <property type="match status" value="1"/>
</dbReference>
<dbReference type="PROSITE" id="PS50928">
    <property type="entry name" value="ABC_TM1"/>
    <property type="match status" value="1"/>
</dbReference>
<feature type="transmembrane region" description="Helical" evidence="11">
    <location>
        <begin position="114"/>
        <end position="133"/>
    </location>
</feature>
<feature type="transmembrane region" description="Helical" evidence="11">
    <location>
        <begin position="64"/>
        <end position="94"/>
    </location>
</feature>
<evidence type="ECO:0000313" key="13">
    <source>
        <dbReference type="EMBL" id="KAB7662275.1"/>
    </source>
</evidence>
<dbReference type="SUPFAM" id="SSF161098">
    <property type="entry name" value="MetI-like"/>
    <property type="match status" value="1"/>
</dbReference>
<evidence type="ECO:0000256" key="8">
    <source>
        <dbReference type="ARBA" id="ARBA00022970"/>
    </source>
</evidence>
<dbReference type="InterPro" id="IPR035906">
    <property type="entry name" value="MetI-like_sf"/>
</dbReference>
<gene>
    <name evidence="13" type="ORF">GBM95_02970</name>
</gene>
<dbReference type="OrthoDB" id="7026155at2"/>
<keyword evidence="6" id="KW-1003">Cell membrane</keyword>
<dbReference type="InterPro" id="IPR010065">
    <property type="entry name" value="AA_ABC_transptr_permease_3TM"/>
</dbReference>
<dbReference type="Gene3D" id="1.10.3720.10">
    <property type="entry name" value="MetI-like"/>
    <property type="match status" value="1"/>
</dbReference>
<keyword evidence="9 11" id="KW-1133">Transmembrane helix</keyword>
<dbReference type="EMBL" id="WEHX01000009">
    <property type="protein sequence ID" value="KAB7662275.1"/>
    <property type="molecule type" value="Genomic_DNA"/>
</dbReference>
<organism evidence="13 14">
    <name type="scientific">Sutterella seckii</name>
    <dbReference type="NCBI Taxonomy" id="1944635"/>
    <lineage>
        <taxon>Bacteria</taxon>
        <taxon>Pseudomonadati</taxon>
        <taxon>Pseudomonadota</taxon>
        <taxon>Betaproteobacteria</taxon>
        <taxon>Burkholderiales</taxon>
        <taxon>Sutterellaceae</taxon>
        <taxon>Sutterella</taxon>
    </lineage>
</organism>
<feature type="transmembrane region" description="Helical" evidence="11">
    <location>
        <begin position="215"/>
        <end position="236"/>
    </location>
</feature>
<evidence type="ECO:0000256" key="3">
    <source>
        <dbReference type="ARBA" id="ARBA00010072"/>
    </source>
</evidence>
<comment type="function">
    <text evidence="1">Part of the binding-protein-dependent transport system for glutamine; probably responsible for the translocation of the substrate across the membrane.</text>
</comment>
<dbReference type="InterPro" id="IPR000515">
    <property type="entry name" value="MetI-like"/>
</dbReference>
<dbReference type="InterPro" id="IPR043429">
    <property type="entry name" value="ArtM/GltK/GlnP/TcyL/YhdX-like"/>
</dbReference>
<evidence type="ECO:0000313" key="14">
    <source>
        <dbReference type="Proteomes" id="UP000430564"/>
    </source>
</evidence>
<keyword evidence="7 11" id="KW-0812">Transmembrane</keyword>
<evidence type="ECO:0000256" key="4">
    <source>
        <dbReference type="ARBA" id="ARBA00016506"/>
    </source>
</evidence>
<dbReference type="GO" id="GO:0022857">
    <property type="term" value="F:transmembrane transporter activity"/>
    <property type="evidence" value="ECO:0007669"/>
    <property type="project" value="InterPro"/>
</dbReference>
<evidence type="ECO:0000256" key="10">
    <source>
        <dbReference type="ARBA" id="ARBA00023136"/>
    </source>
</evidence>
<comment type="similarity">
    <text evidence="3">Belongs to the binding-protein-dependent transport system permease family. HisMQ subfamily.</text>
</comment>
<evidence type="ECO:0000256" key="1">
    <source>
        <dbReference type="ARBA" id="ARBA00003159"/>
    </source>
</evidence>
<dbReference type="RefSeq" id="WP_152157721.1">
    <property type="nucleotide sequence ID" value="NZ_WEHX01000009.1"/>
</dbReference>
<dbReference type="GO" id="GO:0043190">
    <property type="term" value="C:ATP-binding cassette (ABC) transporter complex"/>
    <property type="evidence" value="ECO:0007669"/>
    <property type="project" value="InterPro"/>
</dbReference>
<keyword evidence="5 11" id="KW-0813">Transport</keyword>
<feature type="domain" description="ABC transmembrane type-1" evidence="12">
    <location>
        <begin position="20"/>
        <end position="236"/>
    </location>
</feature>
<evidence type="ECO:0000256" key="9">
    <source>
        <dbReference type="ARBA" id="ARBA00022989"/>
    </source>
</evidence>
<evidence type="ECO:0000256" key="6">
    <source>
        <dbReference type="ARBA" id="ARBA00022475"/>
    </source>
</evidence>
<feature type="transmembrane region" description="Helical" evidence="11">
    <location>
        <begin position="20"/>
        <end position="43"/>
    </location>
</feature>
<evidence type="ECO:0000256" key="2">
    <source>
        <dbReference type="ARBA" id="ARBA00004429"/>
    </source>
</evidence>
<evidence type="ECO:0000256" key="7">
    <source>
        <dbReference type="ARBA" id="ARBA00022692"/>
    </source>
</evidence>
<name>A0A6I1ENK4_9BURK</name>
<keyword evidence="10 11" id="KW-0472">Membrane</keyword>